<protein>
    <submittedName>
        <fullName evidence="5">Secretion protein HlyD</fullName>
    </submittedName>
</protein>
<dbReference type="Gene3D" id="1.10.287.470">
    <property type="entry name" value="Helix hairpin bin"/>
    <property type="match status" value="1"/>
</dbReference>
<dbReference type="Gene3D" id="2.40.50.100">
    <property type="match status" value="1"/>
</dbReference>
<comment type="similarity">
    <text evidence="1">Belongs to the membrane fusion protein (MFP) (TC 8.A.1) family.</text>
</comment>
<name>A0A2L0RWI1_9PSED</name>
<dbReference type="PANTHER" id="PTHR30469:SF38">
    <property type="entry name" value="HLYD FAMILY SECRETION PROTEIN"/>
    <property type="match status" value="1"/>
</dbReference>
<gene>
    <name evidence="5" type="ORF">BOP93_12955</name>
</gene>
<evidence type="ECO:0000313" key="6">
    <source>
        <dbReference type="Proteomes" id="UP000239888"/>
    </source>
</evidence>
<evidence type="ECO:0000313" key="5">
    <source>
        <dbReference type="EMBL" id="AUZ46463.1"/>
    </source>
</evidence>
<accession>A0A2L0RWI1</accession>
<evidence type="ECO:0000256" key="2">
    <source>
        <dbReference type="SAM" id="Coils"/>
    </source>
</evidence>
<dbReference type="Pfam" id="PF25917">
    <property type="entry name" value="BSH_RND"/>
    <property type="match status" value="1"/>
</dbReference>
<dbReference type="GO" id="GO:1990281">
    <property type="term" value="C:efflux pump complex"/>
    <property type="evidence" value="ECO:0007669"/>
    <property type="project" value="TreeGrafter"/>
</dbReference>
<sequence length="316" mass="33756">MNPGSFRPLLALVLALCLTGCGMEDTSSGAVPAAPPYLAIARGRLDVEGGVLKLGTQREGVVKKIRVSEGDQVRKGQLLASLDSELAQLAVSAAQAEQQQLEVRAKQLARHFKAADLKAKRLTTAASVGAGDQQSADDAREAAQQLHDRIEDNDADAAVTRRKLASARYELEQRNIVSPADAQIVRSFVQLGASLSASSGPAFILLPTTERIIRAELNESFIGIVVPGMKAQVTDDTGSGLPAISAHVLRVSPVFGNSTLEDDPQTRGNLRTVECILVLDQAVPASVRIGQRMLVHFGVDRSQRKRFHSPFPADAE</sequence>
<evidence type="ECO:0000256" key="1">
    <source>
        <dbReference type="ARBA" id="ARBA00009477"/>
    </source>
</evidence>
<dbReference type="Proteomes" id="UP000239888">
    <property type="component" value="Chromosome"/>
</dbReference>
<dbReference type="RefSeq" id="WP_104503006.1">
    <property type="nucleotide sequence ID" value="NZ_CP018049.1"/>
</dbReference>
<dbReference type="EMBL" id="CP018049">
    <property type="protein sequence ID" value="AUZ46463.1"/>
    <property type="molecule type" value="Genomic_DNA"/>
</dbReference>
<dbReference type="GO" id="GO:0015562">
    <property type="term" value="F:efflux transmembrane transporter activity"/>
    <property type="evidence" value="ECO:0007669"/>
    <property type="project" value="TreeGrafter"/>
</dbReference>
<feature type="region of interest" description="Disordered" evidence="3">
    <location>
        <begin position="128"/>
        <end position="152"/>
    </location>
</feature>
<evidence type="ECO:0000256" key="3">
    <source>
        <dbReference type="SAM" id="MobiDB-lite"/>
    </source>
</evidence>
<dbReference type="InterPro" id="IPR058625">
    <property type="entry name" value="MdtA-like_BSH"/>
</dbReference>
<dbReference type="SUPFAM" id="SSF111369">
    <property type="entry name" value="HlyD-like secretion proteins"/>
    <property type="match status" value="1"/>
</dbReference>
<dbReference type="AlphaFoldDB" id="A0A2L0RWI1"/>
<dbReference type="PANTHER" id="PTHR30469">
    <property type="entry name" value="MULTIDRUG RESISTANCE PROTEIN MDTA"/>
    <property type="match status" value="1"/>
</dbReference>
<evidence type="ECO:0000259" key="4">
    <source>
        <dbReference type="Pfam" id="PF25917"/>
    </source>
</evidence>
<dbReference type="KEGG" id="poi:BOP93_12955"/>
<feature type="coiled-coil region" evidence="2">
    <location>
        <begin position="79"/>
        <end position="111"/>
    </location>
</feature>
<reference evidence="5 6" key="1">
    <citation type="journal article" date="2018" name="Front. Microbiol.">
        <title>Pseudomonas orientalis F9: A Potent Antagonist against Phytopathogens with Phytotoxic Effect in the Apple Flower.</title>
        <authorList>
            <person name="Zengerer V."/>
            <person name="Schmid M."/>
            <person name="Bieri M."/>
            <person name="Muller D.C."/>
            <person name="Remus-Emsermann M.N.P."/>
            <person name="Ahrens C.H."/>
            <person name="Pelludat C."/>
        </authorList>
    </citation>
    <scope>NUCLEOTIDE SEQUENCE [LARGE SCALE GENOMIC DNA]</scope>
    <source>
        <strain evidence="5 6">F9</strain>
    </source>
</reference>
<feature type="domain" description="Multidrug resistance protein MdtA-like barrel-sandwich hybrid" evidence="4">
    <location>
        <begin position="54"/>
        <end position="199"/>
    </location>
</feature>
<organism evidence="5 6">
    <name type="scientific">Pseudomonas orientalis</name>
    <dbReference type="NCBI Taxonomy" id="76758"/>
    <lineage>
        <taxon>Bacteria</taxon>
        <taxon>Pseudomonadati</taxon>
        <taxon>Pseudomonadota</taxon>
        <taxon>Gammaproteobacteria</taxon>
        <taxon>Pseudomonadales</taxon>
        <taxon>Pseudomonadaceae</taxon>
        <taxon>Pseudomonas</taxon>
    </lineage>
</organism>
<proteinExistence type="inferred from homology"/>
<feature type="compositionally biased region" description="Basic and acidic residues" evidence="3">
    <location>
        <begin position="137"/>
        <end position="152"/>
    </location>
</feature>
<keyword evidence="2" id="KW-0175">Coiled coil</keyword>